<dbReference type="Proteomes" id="UP000464314">
    <property type="component" value="Chromosome"/>
</dbReference>
<keyword evidence="1" id="KW-0807">Transducer</keyword>
<dbReference type="RefSeq" id="WP_161838774.1">
    <property type="nucleotide sequence ID" value="NZ_CP048000.1"/>
</dbReference>
<dbReference type="Gene3D" id="1.10.287.950">
    <property type="entry name" value="Methyl-accepting chemotaxis protein"/>
    <property type="match status" value="1"/>
</dbReference>
<evidence type="ECO:0000256" key="1">
    <source>
        <dbReference type="PROSITE-ProRule" id="PRU00284"/>
    </source>
</evidence>
<gene>
    <name evidence="3" type="ORF">Ana3638_15105</name>
</gene>
<dbReference type="SUPFAM" id="SSF58104">
    <property type="entry name" value="Methyl-accepting chemotaxis protein (MCP) signaling domain"/>
    <property type="match status" value="1"/>
</dbReference>
<sequence length="198" mass="21619">MLDNMNKDNGNLNIEPDIHTENVLETLASGFNQPIYTDKSSADVTRINSDMAADTSGLSALAGDRTKQNEDNIVNKIDLITGGLQENAEITEEAPLNTEEITIDDVLVPNEAENVNKFNHIGSDTSTGNLLGLKELVQTIENVQKSSVLVYQVFEELKDRSGRINEINTLVTEISEQTNQLVLNTAKEAAKDSEGDSL</sequence>
<feature type="domain" description="Methyl-accepting transducer" evidence="2">
    <location>
        <begin position="62"/>
        <end position="198"/>
    </location>
</feature>
<proteinExistence type="predicted"/>
<evidence type="ECO:0000313" key="4">
    <source>
        <dbReference type="Proteomes" id="UP000464314"/>
    </source>
</evidence>
<name>A0A6P1TP17_9FIRM</name>
<dbReference type="KEGG" id="anr:Ana3638_15105"/>
<protein>
    <recommendedName>
        <fullName evidence="2">Methyl-accepting transducer domain-containing protein</fullName>
    </recommendedName>
</protein>
<dbReference type="AlphaFoldDB" id="A0A6P1TP17"/>
<dbReference type="PROSITE" id="PS50111">
    <property type="entry name" value="CHEMOTAXIS_TRANSDUC_2"/>
    <property type="match status" value="1"/>
</dbReference>
<dbReference type="InterPro" id="IPR004089">
    <property type="entry name" value="MCPsignal_dom"/>
</dbReference>
<accession>A0A6P1TP17</accession>
<evidence type="ECO:0000313" key="3">
    <source>
        <dbReference type="EMBL" id="QHQ61949.1"/>
    </source>
</evidence>
<evidence type="ECO:0000259" key="2">
    <source>
        <dbReference type="PROSITE" id="PS50111"/>
    </source>
</evidence>
<organism evidence="3 4">
    <name type="scientific">Anaerocolumna sedimenticola</name>
    <dbReference type="NCBI Taxonomy" id="2696063"/>
    <lineage>
        <taxon>Bacteria</taxon>
        <taxon>Bacillati</taxon>
        <taxon>Bacillota</taxon>
        <taxon>Clostridia</taxon>
        <taxon>Lachnospirales</taxon>
        <taxon>Lachnospiraceae</taxon>
        <taxon>Anaerocolumna</taxon>
    </lineage>
</organism>
<reference evidence="3 4" key="1">
    <citation type="submission" date="2020-01" db="EMBL/GenBank/DDBJ databases">
        <title>Genome analysis of Anaerocolumna sp. CBA3638.</title>
        <authorList>
            <person name="Kim J."/>
            <person name="Roh S.W."/>
        </authorList>
    </citation>
    <scope>NUCLEOTIDE SEQUENCE [LARGE SCALE GENOMIC DNA]</scope>
    <source>
        <strain evidence="3 4">CBA3638</strain>
    </source>
</reference>
<dbReference type="GO" id="GO:0007165">
    <property type="term" value="P:signal transduction"/>
    <property type="evidence" value="ECO:0007669"/>
    <property type="project" value="UniProtKB-KW"/>
</dbReference>
<keyword evidence="4" id="KW-1185">Reference proteome</keyword>
<dbReference type="EMBL" id="CP048000">
    <property type="protein sequence ID" value="QHQ61949.1"/>
    <property type="molecule type" value="Genomic_DNA"/>
</dbReference>
<dbReference type="GO" id="GO:0016020">
    <property type="term" value="C:membrane"/>
    <property type="evidence" value="ECO:0007669"/>
    <property type="project" value="InterPro"/>
</dbReference>